<dbReference type="EMBL" id="AOSK01000021">
    <property type="protein sequence ID" value="EYD77844.1"/>
    <property type="molecule type" value="Genomic_DNA"/>
</dbReference>
<feature type="domain" description="N-acetyltransferase" evidence="1">
    <location>
        <begin position="7"/>
        <end position="93"/>
    </location>
</feature>
<dbReference type="GO" id="GO:0016746">
    <property type="term" value="F:acyltransferase activity"/>
    <property type="evidence" value="ECO:0007669"/>
    <property type="project" value="UniProtKB-KW"/>
</dbReference>
<proteinExistence type="predicted"/>
<evidence type="ECO:0000313" key="3">
    <source>
        <dbReference type="Proteomes" id="UP000019666"/>
    </source>
</evidence>
<reference evidence="2 3" key="1">
    <citation type="submission" date="2013-02" db="EMBL/GenBank/DDBJ databases">
        <authorList>
            <person name="Fiebig A."/>
            <person name="Goeker M."/>
            <person name="Klenk H.-P.P."/>
        </authorList>
    </citation>
    <scope>NUCLEOTIDE SEQUENCE [LARGE SCALE GENOMIC DNA]</scope>
    <source>
        <strain evidence="2 3">DSM 19309</strain>
    </source>
</reference>
<keyword evidence="3" id="KW-1185">Reference proteome</keyword>
<dbReference type="RefSeq" id="WP_037281222.1">
    <property type="nucleotide sequence ID" value="NZ_KK088582.1"/>
</dbReference>
<dbReference type="STRING" id="442562.Rumeso_00571"/>
<dbReference type="Gene3D" id="3.40.630.30">
    <property type="match status" value="1"/>
</dbReference>
<dbReference type="EC" id="2.3.1.-" evidence="2"/>
<evidence type="ECO:0000313" key="2">
    <source>
        <dbReference type="EMBL" id="EYD77844.1"/>
    </source>
</evidence>
<dbReference type="PANTHER" id="PTHR31435:SF9">
    <property type="entry name" value="PROTEIN NATD1"/>
    <property type="match status" value="1"/>
</dbReference>
<dbReference type="PANTHER" id="PTHR31435">
    <property type="entry name" value="PROTEIN NATD1"/>
    <property type="match status" value="1"/>
</dbReference>
<dbReference type="SUPFAM" id="SSF55729">
    <property type="entry name" value="Acyl-CoA N-acyltransferases (Nat)"/>
    <property type="match status" value="1"/>
</dbReference>
<dbReference type="Proteomes" id="UP000019666">
    <property type="component" value="Unassembled WGS sequence"/>
</dbReference>
<organism evidence="2 3">
    <name type="scientific">Rubellimicrobium mesophilum DSM 19309</name>
    <dbReference type="NCBI Taxonomy" id="442562"/>
    <lineage>
        <taxon>Bacteria</taxon>
        <taxon>Pseudomonadati</taxon>
        <taxon>Pseudomonadota</taxon>
        <taxon>Alphaproteobacteria</taxon>
        <taxon>Rhodobacterales</taxon>
        <taxon>Roseobacteraceae</taxon>
        <taxon>Rubellimicrobium</taxon>
    </lineage>
</organism>
<dbReference type="OrthoDB" id="9800945at2"/>
<dbReference type="InterPro" id="IPR016181">
    <property type="entry name" value="Acyl_CoA_acyltransferase"/>
</dbReference>
<keyword evidence="2" id="KW-0808">Transferase</keyword>
<dbReference type="InterPro" id="IPR031165">
    <property type="entry name" value="GNAT_YJDJ"/>
</dbReference>
<dbReference type="HOGENOM" id="CLU_132888_2_1_5"/>
<dbReference type="Pfam" id="PF14542">
    <property type="entry name" value="Acetyltransf_CG"/>
    <property type="match status" value="1"/>
</dbReference>
<keyword evidence="2" id="KW-0012">Acyltransferase</keyword>
<comment type="caution">
    <text evidence="2">The sequence shown here is derived from an EMBL/GenBank/DDBJ whole genome shotgun (WGS) entry which is preliminary data.</text>
</comment>
<dbReference type="AlphaFoldDB" id="A0A017HVQ7"/>
<dbReference type="PROSITE" id="PS51729">
    <property type="entry name" value="GNAT_YJDJ"/>
    <property type="match status" value="1"/>
</dbReference>
<accession>A0A017HVQ7</accession>
<evidence type="ECO:0000259" key="1">
    <source>
        <dbReference type="PROSITE" id="PS51729"/>
    </source>
</evidence>
<dbReference type="InterPro" id="IPR045057">
    <property type="entry name" value="Gcn5-rel_NAT"/>
</dbReference>
<name>A0A017HVQ7_9RHOB</name>
<sequence length="94" mass="10475">MSEVEREDHGSKRRYVIRRPEGEAELTLSVLSPTRVIADHTYVPDALRGQGLAEDLLDALLSDARAQGFTIVPLCPYVASQARRHLEWAALFAT</sequence>
<gene>
    <name evidence="2" type="ORF">Rumeso_00571</name>
</gene>
<protein>
    <submittedName>
        <fullName evidence="2">Acetyltransferase</fullName>
        <ecNumber evidence="2">2.3.1.-</ecNumber>
    </submittedName>
</protein>